<evidence type="ECO:0000259" key="1">
    <source>
        <dbReference type="PROSITE" id="PS50943"/>
    </source>
</evidence>
<reference evidence="2" key="1">
    <citation type="journal article" date="2012" name="Appl. Environ. Microbiol.">
        <title>Inactivation of chloramphenicol and florfenicol by a novel chloramphenicol hydrolase.</title>
        <authorList>
            <person name="Tao W."/>
            <person name="Lee M.H."/>
            <person name="Wu J."/>
            <person name="Kim N.H."/>
            <person name="Kim J.C."/>
            <person name="Chung E."/>
            <person name="Hwang E.C."/>
            <person name="Lee S.W."/>
        </authorList>
    </citation>
    <scope>NUCLEOTIDE SEQUENCE</scope>
</reference>
<feature type="domain" description="HTH cro/C1-type" evidence="1">
    <location>
        <begin position="14"/>
        <end position="67"/>
    </location>
</feature>
<dbReference type="EMBL" id="JN242251">
    <property type="protein sequence ID" value="AEO37491.1"/>
    <property type="molecule type" value="Genomic_DNA"/>
</dbReference>
<dbReference type="CDD" id="cd00093">
    <property type="entry name" value="HTH_XRE"/>
    <property type="match status" value="1"/>
</dbReference>
<proteinExistence type="predicted"/>
<dbReference type="InterPro" id="IPR010982">
    <property type="entry name" value="Lambda_DNA-bd_dom_sf"/>
</dbReference>
<dbReference type="SUPFAM" id="SSF47413">
    <property type="entry name" value="lambda repressor-like DNA-binding domains"/>
    <property type="match status" value="1"/>
</dbReference>
<dbReference type="InterPro" id="IPR001387">
    <property type="entry name" value="Cro/C1-type_HTH"/>
</dbReference>
<protein>
    <recommendedName>
        <fullName evidence="1">HTH cro/C1-type domain-containing protein</fullName>
    </recommendedName>
</protein>
<dbReference type="Pfam" id="PF01381">
    <property type="entry name" value="HTH_3"/>
    <property type="match status" value="1"/>
</dbReference>
<evidence type="ECO:0000313" key="2">
    <source>
        <dbReference type="EMBL" id="AEO37491.1"/>
    </source>
</evidence>
<dbReference type="Gene3D" id="1.10.260.40">
    <property type="entry name" value="lambda repressor-like DNA-binding domains"/>
    <property type="match status" value="1"/>
</dbReference>
<sequence>MRTESESQRMLATLKRHLKTAGWTAATIAQKLQIGEATAKRWLAGKALTIDRLTALADLCDLSLAELVRETERPATRLARELTLAQERALMADEFMALMFFTILSGYPPEETAADFDLPLSMVESALVRLERLALIDRLSGGRVRALVDRTVIWRKAPMRQLFETRMKAQFMAIDFAASETTYASEL</sequence>
<organism evidence="2">
    <name type="scientific">uncultured bacterium pDL136</name>
    <dbReference type="NCBI Taxonomy" id="1071409"/>
    <lineage>
        <taxon>Bacteria</taxon>
        <taxon>environmental samples</taxon>
    </lineage>
</organism>
<dbReference type="GO" id="GO:0003677">
    <property type="term" value="F:DNA binding"/>
    <property type="evidence" value="ECO:0007669"/>
    <property type="project" value="InterPro"/>
</dbReference>
<dbReference type="AlphaFoldDB" id="I6N3F7"/>
<name>I6N3F7_9BACT</name>
<dbReference type="SMART" id="SM00530">
    <property type="entry name" value="HTH_XRE"/>
    <property type="match status" value="1"/>
</dbReference>
<dbReference type="PROSITE" id="PS50943">
    <property type="entry name" value="HTH_CROC1"/>
    <property type="match status" value="1"/>
</dbReference>
<accession>I6N3F7</accession>